<keyword evidence="3" id="KW-1185">Reference proteome</keyword>
<dbReference type="GO" id="GO:1990281">
    <property type="term" value="C:efflux pump complex"/>
    <property type="evidence" value="ECO:0007669"/>
    <property type="project" value="TreeGrafter"/>
</dbReference>
<dbReference type="Gene3D" id="2.40.30.170">
    <property type="match status" value="1"/>
</dbReference>
<dbReference type="PANTHER" id="PTHR30469:SF15">
    <property type="entry name" value="HLYD FAMILY OF SECRETION PROTEINS"/>
    <property type="match status" value="1"/>
</dbReference>
<evidence type="ECO:0000313" key="2">
    <source>
        <dbReference type="EMBL" id="SKA77325.1"/>
    </source>
</evidence>
<dbReference type="Proteomes" id="UP000190774">
    <property type="component" value="Unassembled WGS sequence"/>
</dbReference>
<dbReference type="GO" id="GO:0015562">
    <property type="term" value="F:efflux transmembrane transporter activity"/>
    <property type="evidence" value="ECO:0007669"/>
    <property type="project" value="TreeGrafter"/>
</dbReference>
<accession>A0A1T4WK91</accession>
<dbReference type="Gene3D" id="1.10.287.470">
    <property type="entry name" value="Helix hairpin bin"/>
    <property type="match status" value="1"/>
</dbReference>
<proteinExistence type="predicted"/>
<protein>
    <submittedName>
        <fullName evidence="2">Barrel-sandwich domain of CusB or HlyD membrane-fusion</fullName>
    </submittedName>
</protein>
<dbReference type="PANTHER" id="PTHR30469">
    <property type="entry name" value="MULTIDRUG RESISTANCE PROTEIN MDTA"/>
    <property type="match status" value="1"/>
</dbReference>
<dbReference type="STRING" id="48467.SAMN02745166_00364"/>
<sequence>MPAWVLPASIFVGFALFFAVLFQDRLLPAAHVKIAPVLVTEEAATTKSGHAIAQPAEAVLFQASGWIEPDPYPIKVTALTDGVIATVEVLEGQDVEKDQLLVSLVDEDARLVLSAAERRHTLLTSAREVHLAAVDTMKQKRQVTVQEVAAAQAMAADAEDQLARLDRVVKTSAISQSDYVSGRFRLEREKSLHLAAKAKEAEAAAEVRRMELETQSKNDEIALAAVAVDQAKLALRRTQVRAPVKGRVLRLMAAPGDKKMLGMDHPDSSTVCILYEPEKLQARVDVPLSDAAHLRVGQKARIHTSMLSNVVFEGEVLRINGEADLQRNTLQAKVHIKAPADQLRPEMLCRVEFLTEGKPLSGEATSLPGASSALSLWVPADALHGDQVWVCDPETRKITARTVTRSGQFRDGYQSITEGLLAGEWVVLSRGDWRDGQRVNPQPIKP</sequence>
<evidence type="ECO:0000313" key="3">
    <source>
        <dbReference type="Proteomes" id="UP000190774"/>
    </source>
</evidence>
<dbReference type="AlphaFoldDB" id="A0A1T4WK91"/>
<reference evidence="3" key="1">
    <citation type="submission" date="2017-02" db="EMBL/GenBank/DDBJ databases">
        <authorList>
            <person name="Varghese N."/>
            <person name="Submissions S."/>
        </authorList>
    </citation>
    <scope>NUCLEOTIDE SEQUENCE [LARGE SCALE GENOMIC DNA]</scope>
    <source>
        <strain evidence="3">ATCC 700200</strain>
    </source>
</reference>
<organism evidence="2 3">
    <name type="scientific">Prosthecobacter debontii</name>
    <dbReference type="NCBI Taxonomy" id="48467"/>
    <lineage>
        <taxon>Bacteria</taxon>
        <taxon>Pseudomonadati</taxon>
        <taxon>Verrucomicrobiota</taxon>
        <taxon>Verrucomicrobiia</taxon>
        <taxon>Verrucomicrobiales</taxon>
        <taxon>Verrucomicrobiaceae</taxon>
        <taxon>Prosthecobacter</taxon>
    </lineage>
</organism>
<gene>
    <name evidence="2" type="ORF">SAMN02745166_00364</name>
</gene>
<name>A0A1T4WK91_9BACT</name>
<dbReference type="Gene3D" id="2.40.50.100">
    <property type="match status" value="1"/>
</dbReference>
<dbReference type="Gene3D" id="2.40.420.20">
    <property type="match status" value="1"/>
</dbReference>
<dbReference type="SUPFAM" id="SSF111369">
    <property type="entry name" value="HlyD-like secretion proteins"/>
    <property type="match status" value="1"/>
</dbReference>
<dbReference type="EMBL" id="FUYE01000001">
    <property type="protein sequence ID" value="SKA77325.1"/>
    <property type="molecule type" value="Genomic_DNA"/>
</dbReference>
<dbReference type="Pfam" id="PF25954">
    <property type="entry name" value="Beta-barrel_RND_2"/>
    <property type="match status" value="1"/>
</dbReference>
<evidence type="ECO:0000259" key="1">
    <source>
        <dbReference type="Pfam" id="PF25954"/>
    </source>
</evidence>
<feature type="domain" description="CusB-like beta-barrel" evidence="1">
    <location>
        <begin position="284"/>
        <end position="355"/>
    </location>
</feature>
<dbReference type="InterPro" id="IPR058792">
    <property type="entry name" value="Beta-barrel_RND_2"/>
</dbReference>